<dbReference type="AlphaFoldDB" id="A0A0E9NMK4"/>
<name>A0A0E9NMK4_SAICN</name>
<evidence type="ECO:0000313" key="3">
    <source>
        <dbReference type="Proteomes" id="UP000033140"/>
    </source>
</evidence>
<gene>
    <name evidence="2" type="ORF">G7K_5140-t1</name>
</gene>
<accession>A0A0E9NMK4</accession>
<organism evidence="2 3">
    <name type="scientific">Saitoella complicata (strain BCRC 22490 / CBS 7301 / JCM 7358 / NBRC 10748 / NRRL Y-17804)</name>
    <dbReference type="NCBI Taxonomy" id="698492"/>
    <lineage>
        <taxon>Eukaryota</taxon>
        <taxon>Fungi</taxon>
        <taxon>Dikarya</taxon>
        <taxon>Ascomycota</taxon>
        <taxon>Taphrinomycotina</taxon>
        <taxon>Taphrinomycotina incertae sedis</taxon>
        <taxon>Saitoella</taxon>
    </lineage>
</organism>
<comment type="caution">
    <text evidence="2">The sequence shown here is derived from an EMBL/GenBank/DDBJ whole genome shotgun (WGS) entry which is preliminary data.</text>
</comment>
<keyword evidence="3" id="KW-1185">Reference proteome</keyword>
<dbReference type="Proteomes" id="UP000033140">
    <property type="component" value="Unassembled WGS sequence"/>
</dbReference>
<sequence length="154" mass="17791">MDCLRYTTASANTPHKTRPPRTHETNQTRRTTSAMLQSRNVNKENAFAVRPKTPAAKGLKFSAKTPFGDENVRASMMVKGYKVQLERVYYPNWTKENSFRLSSAKRRTPKQASPEVFKDVHQQLSQKLEQAQIAEEEIEIPDIEYMPPRRLEIP</sequence>
<dbReference type="EMBL" id="BACD03000040">
    <property type="protein sequence ID" value="GAO51028.1"/>
    <property type="molecule type" value="Genomic_DNA"/>
</dbReference>
<proteinExistence type="predicted"/>
<reference evidence="2 3" key="3">
    <citation type="journal article" date="2015" name="Genome Announc.">
        <title>Draft Genome Sequence of the Archiascomycetous Yeast Saitoella complicata.</title>
        <authorList>
            <person name="Yamauchi K."/>
            <person name="Kondo S."/>
            <person name="Hamamoto M."/>
            <person name="Takahashi Y."/>
            <person name="Ogura Y."/>
            <person name="Hayashi T."/>
            <person name="Nishida H."/>
        </authorList>
    </citation>
    <scope>NUCLEOTIDE SEQUENCE [LARGE SCALE GENOMIC DNA]</scope>
    <source>
        <strain evidence="2 3">NRRL Y-17804</strain>
    </source>
</reference>
<protein>
    <submittedName>
        <fullName evidence="2">Uncharacterized protein</fullName>
    </submittedName>
</protein>
<reference evidence="2 3" key="2">
    <citation type="journal article" date="2014" name="J. Gen. Appl. Microbiol.">
        <title>The early diverging ascomycetous budding yeast Saitoella complicata has three histone deacetylases belonging to the Clr6, Hos2, and Rpd3 lineages.</title>
        <authorList>
            <person name="Nishida H."/>
            <person name="Matsumoto T."/>
            <person name="Kondo S."/>
            <person name="Hamamoto M."/>
            <person name="Yoshikawa H."/>
        </authorList>
    </citation>
    <scope>NUCLEOTIDE SEQUENCE [LARGE SCALE GENOMIC DNA]</scope>
    <source>
        <strain evidence="2 3">NRRL Y-17804</strain>
    </source>
</reference>
<reference evidence="2 3" key="1">
    <citation type="journal article" date="2011" name="J. Gen. Appl. Microbiol.">
        <title>Draft genome sequencing of the enigmatic yeast Saitoella complicata.</title>
        <authorList>
            <person name="Nishida H."/>
            <person name="Hamamoto M."/>
            <person name="Sugiyama J."/>
        </authorList>
    </citation>
    <scope>NUCLEOTIDE SEQUENCE [LARGE SCALE GENOMIC DNA]</scope>
    <source>
        <strain evidence="2 3">NRRL Y-17804</strain>
    </source>
</reference>
<feature type="region of interest" description="Disordered" evidence="1">
    <location>
        <begin position="1"/>
        <end position="38"/>
    </location>
</feature>
<evidence type="ECO:0000313" key="2">
    <source>
        <dbReference type="EMBL" id="GAO51028.1"/>
    </source>
</evidence>
<evidence type="ECO:0000256" key="1">
    <source>
        <dbReference type="SAM" id="MobiDB-lite"/>
    </source>
</evidence>
<feature type="compositionally biased region" description="Polar residues" evidence="1">
    <location>
        <begin position="28"/>
        <end position="38"/>
    </location>
</feature>